<dbReference type="AlphaFoldDB" id="F9XH92"/>
<dbReference type="Proteomes" id="UP000008062">
    <property type="component" value="Chromosome 8"/>
</dbReference>
<organism evidence="2 3">
    <name type="scientific">Zymoseptoria tritici (strain CBS 115943 / IPO323)</name>
    <name type="common">Speckled leaf blotch fungus</name>
    <name type="synonym">Septoria tritici</name>
    <dbReference type="NCBI Taxonomy" id="336722"/>
    <lineage>
        <taxon>Eukaryota</taxon>
        <taxon>Fungi</taxon>
        <taxon>Dikarya</taxon>
        <taxon>Ascomycota</taxon>
        <taxon>Pezizomycotina</taxon>
        <taxon>Dothideomycetes</taxon>
        <taxon>Dothideomycetidae</taxon>
        <taxon>Mycosphaerellales</taxon>
        <taxon>Mycosphaerellaceae</taxon>
        <taxon>Zymoseptoria</taxon>
    </lineage>
</organism>
<accession>F9XH92</accession>
<dbReference type="HOGENOM" id="CLU_361009_0_0_1"/>
<dbReference type="InParanoid" id="F9XH92"/>
<evidence type="ECO:0000256" key="1">
    <source>
        <dbReference type="SAM" id="MobiDB-lite"/>
    </source>
</evidence>
<proteinExistence type="predicted"/>
<feature type="region of interest" description="Disordered" evidence="1">
    <location>
        <begin position="662"/>
        <end position="688"/>
    </location>
</feature>
<feature type="compositionally biased region" description="Basic and acidic residues" evidence="1">
    <location>
        <begin position="89"/>
        <end position="101"/>
    </location>
</feature>
<evidence type="ECO:0000313" key="2">
    <source>
        <dbReference type="EMBL" id="EGP84968.1"/>
    </source>
</evidence>
<name>F9XH92_ZYMTI</name>
<sequence>MASNALFNCEICSFTAPSKAAADDHRTESNNLCQLWRCPGCKDDFCFEGDLQAHFLSCAKFNTWRKKMKWGKGTSAQRVRNICDLSAERREREDEAARDADSVEGAATVDDAELEEQRAAFDEEDENAPMYVTTPDKQSLAVNTRHHGLKRKAEQTRAHHHTSSPPPSWLESPEQQNTIDPAWLSNPKYGSSPLPTAAKTPKEEHLGEGYGEGGVEAYELPITGSGISYPYLDLLSFDHVRSTTGPTPKRVWHFASLQIGNFLAMGTTVNAFLRAAKTKGFVPEVLVVAPLQVVDNSGTINRLAIHTVMKLAGPGPTPGEIIITRSDGQTSWSYRASLYWIERRARPTRASSQYALYPHVQWRAIAATPERKLDGVRNFAACGMTLNQYFTQFQALKFEAWVVAATSFDVLNGEGHSINLAAGTFVHLGDLREDTSVILIAVKGVEGRFVTDAVALQIYTRPTDEILALLQAKQTKKTDSTPTQAPLAPPQVLPQATPSPDQRRDASRPTRLIMKCTLRARDMMGRQAELAQNSVVEYLSSFSLPGCFGDAILVRAGDIITQFCRGNTTLRWFFTSTGRIGVMDLRRNVRMRRVKETASERASADRTVVDPPLTFDARTSTNDSQSQPIARLTVLQNDASTVGEMPTNDTPSMGSAGGGALIDLTNEEDPTEDSPSNFASAGISPSPERKEHGLLQELFAPRSPPVSITQRQVRASNWQLKHSRMIDTSGAHIDLRAIFTGEMWKKDEIKHTPALESVSTAEPTPSFEPPSMFDW</sequence>
<dbReference type="KEGG" id="ztr:MYCGRDRAFT_95083"/>
<protein>
    <submittedName>
        <fullName evidence="2">Uncharacterized protein</fullName>
    </submittedName>
</protein>
<feature type="region of interest" description="Disordered" evidence="1">
    <location>
        <begin position="477"/>
        <end position="510"/>
    </location>
</feature>
<reference evidence="2 3" key="1">
    <citation type="journal article" date="2011" name="PLoS Genet.">
        <title>Finished genome of the fungal wheat pathogen Mycosphaerella graminicola reveals dispensome structure, chromosome plasticity, and stealth pathogenesis.</title>
        <authorList>
            <person name="Goodwin S.B."/>
            <person name="Ben M'barek S."/>
            <person name="Dhillon B."/>
            <person name="Wittenberg A.H.J."/>
            <person name="Crane C.F."/>
            <person name="Hane J.K."/>
            <person name="Foster A.J."/>
            <person name="Van der Lee T.A.J."/>
            <person name="Grimwood J."/>
            <person name="Aerts A."/>
            <person name="Antoniw J."/>
            <person name="Bailey A."/>
            <person name="Bluhm B."/>
            <person name="Bowler J."/>
            <person name="Bristow J."/>
            <person name="van der Burgt A."/>
            <person name="Canto-Canche B."/>
            <person name="Churchill A.C.L."/>
            <person name="Conde-Ferraez L."/>
            <person name="Cools H.J."/>
            <person name="Coutinho P.M."/>
            <person name="Csukai M."/>
            <person name="Dehal P."/>
            <person name="De Wit P."/>
            <person name="Donzelli B."/>
            <person name="van de Geest H.C."/>
            <person name="van Ham R.C.H.J."/>
            <person name="Hammond-Kosack K.E."/>
            <person name="Henrissat B."/>
            <person name="Kilian A."/>
            <person name="Kobayashi A.K."/>
            <person name="Koopmann E."/>
            <person name="Kourmpetis Y."/>
            <person name="Kuzniar A."/>
            <person name="Lindquist E."/>
            <person name="Lombard V."/>
            <person name="Maliepaard C."/>
            <person name="Martins N."/>
            <person name="Mehrabi R."/>
            <person name="Nap J.P.H."/>
            <person name="Ponomarenko A."/>
            <person name="Rudd J.J."/>
            <person name="Salamov A."/>
            <person name="Schmutz J."/>
            <person name="Schouten H.J."/>
            <person name="Shapiro H."/>
            <person name="Stergiopoulos I."/>
            <person name="Torriani S.F.F."/>
            <person name="Tu H."/>
            <person name="de Vries R.P."/>
            <person name="Waalwijk C."/>
            <person name="Ware S.B."/>
            <person name="Wiebenga A."/>
            <person name="Zwiers L.-H."/>
            <person name="Oliver R.P."/>
            <person name="Grigoriev I.V."/>
            <person name="Kema G.H.J."/>
        </authorList>
    </citation>
    <scope>NUCLEOTIDE SEQUENCE [LARGE SCALE GENOMIC DNA]</scope>
    <source>
        <strain evidence="3">CBS 115943 / IPO323</strain>
    </source>
</reference>
<keyword evidence="3" id="KW-1185">Reference proteome</keyword>
<evidence type="ECO:0000313" key="3">
    <source>
        <dbReference type="Proteomes" id="UP000008062"/>
    </source>
</evidence>
<feature type="region of interest" description="Disordered" evidence="1">
    <location>
        <begin position="756"/>
        <end position="775"/>
    </location>
</feature>
<feature type="region of interest" description="Disordered" evidence="1">
    <location>
        <begin position="89"/>
        <end position="210"/>
    </location>
</feature>
<dbReference type="EMBL" id="CM001203">
    <property type="protein sequence ID" value="EGP84968.1"/>
    <property type="molecule type" value="Genomic_DNA"/>
</dbReference>
<dbReference type="GeneID" id="13402786"/>
<gene>
    <name evidence="2" type="ORF">MYCGRDRAFT_95083</name>
</gene>
<dbReference type="OrthoDB" id="10392434at2759"/>
<dbReference type="RefSeq" id="XP_003849992.1">
    <property type="nucleotide sequence ID" value="XM_003849944.1"/>
</dbReference>